<keyword evidence="2" id="KW-0443">Lipid metabolism</keyword>
<dbReference type="AlphaFoldDB" id="A0A1U7Y456"/>
<dbReference type="GO" id="GO:0016042">
    <property type="term" value="P:lipid catabolic process"/>
    <property type="evidence" value="ECO:0007669"/>
    <property type="project" value="UniProtKB-UniRule"/>
</dbReference>
<dbReference type="EC" id="3.1.1.-" evidence="2"/>
<dbReference type="RefSeq" id="XP_009793565.1">
    <property type="nucleotide sequence ID" value="XM_009795263.1"/>
</dbReference>
<dbReference type="InterPro" id="IPR029058">
    <property type="entry name" value="AB_hydrolase_fold"/>
</dbReference>
<proteinExistence type="inferred from homology"/>
<organism evidence="3 4">
    <name type="scientific">Nicotiana sylvestris</name>
    <name type="common">Wood tobacco</name>
    <name type="synonym">South American tobacco</name>
    <dbReference type="NCBI Taxonomy" id="4096"/>
    <lineage>
        <taxon>Eukaryota</taxon>
        <taxon>Viridiplantae</taxon>
        <taxon>Streptophyta</taxon>
        <taxon>Embryophyta</taxon>
        <taxon>Tracheophyta</taxon>
        <taxon>Spermatophyta</taxon>
        <taxon>Magnoliopsida</taxon>
        <taxon>eudicotyledons</taxon>
        <taxon>Gunneridae</taxon>
        <taxon>Pentapetalae</taxon>
        <taxon>asterids</taxon>
        <taxon>lamiids</taxon>
        <taxon>Solanales</taxon>
        <taxon>Solanaceae</taxon>
        <taxon>Nicotianoideae</taxon>
        <taxon>Nicotianeae</taxon>
        <taxon>Nicotiana</taxon>
    </lineage>
</organism>
<dbReference type="PANTHER" id="PTHR31828:SF1">
    <property type="entry name" value="PHOSPHOLIPASE A1-IIGAMMA"/>
    <property type="match status" value="1"/>
</dbReference>
<evidence type="ECO:0000313" key="3">
    <source>
        <dbReference type="Proteomes" id="UP000189701"/>
    </source>
</evidence>
<dbReference type="InterPro" id="IPR033556">
    <property type="entry name" value="PLA"/>
</dbReference>
<dbReference type="Gene3D" id="3.40.50.1820">
    <property type="entry name" value="alpha/beta hydrolase"/>
    <property type="match status" value="1"/>
</dbReference>
<dbReference type="eggNOG" id="KOG4569">
    <property type="taxonomic scope" value="Eukaryota"/>
</dbReference>
<keyword evidence="1 2" id="KW-0378">Hydrolase</keyword>
<keyword evidence="2" id="KW-0442">Lipid degradation</keyword>
<accession>A0A1U7Y456</accession>
<comment type="function">
    <text evidence="2">Acylhydrolase that catalyzes the hydrolysis of phospholipids at the sn-1 position.</text>
</comment>
<reference evidence="4" key="2">
    <citation type="submission" date="2025-08" db="UniProtKB">
        <authorList>
            <consortium name="RefSeq"/>
        </authorList>
    </citation>
    <scope>IDENTIFICATION</scope>
    <source>
        <tissue evidence="4">Leaf</tissue>
    </source>
</reference>
<dbReference type="PANTHER" id="PTHR31828">
    <property type="entry name" value="PHOSPHOLIPASE A1-IIGAMMA"/>
    <property type="match status" value="1"/>
</dbReference>
<sequence length="180" mass="20260">MLSKYAGSCRYSKKNLLSRARIEMSNPFKYEVTKYIYATSSVQVPEAFIIKSLSREAWSKESNWAGFVVVTTDEGKVALGRRDGERGRNVLLKSPEYAIVHGSSLEFTFYAGFALIEIFHHLFPLSFFRIIWTNGWYSSSTDLPITIPAPKNIAQATRGAEAMEVEEVPLVVEILPLGEN</sequence>
<evidence type="ECO:0000256" key="2">
    <source>
        <dbReference type="RuleBase" id="RU367093"/>
    </source>
</evidence>
<reference evidence="3" key="1">
    <citation type="journal article" date="2013" name="Genome Biol.">
        <title>Reference genomes and transcriptomes of Nicotiana sylvestris and Nicotiana tomentosiformis.</title>
        <authorList>
            <person name="Sierro N."/>
            <person name="Battey J.N."/>
            <person name="Ouadi S."/>
            <person name="Bovet L."/>
            <person name="Goepfert S."/>
            <person name="Bakaher N."/>
            <person name="Peitsch M.C."/>
            <person name="Ivanov N.V."/>
        </authorList>
    </citation>
    <scope>NUCLEOTIDE SEQUENCE [LARGE SCALE GENOMIC DNA]</scope>
</reference>
<keyword evidence="3" id="KW-1185">Reference proteome</keyword>
<evidence type="ECO:0000313" key="4">
    <source>
        <dbReference type="RefSeq" id="XP_009793565.1"/>
    </source>
</evidence>
<comment type="similarity">
    <text evidence="2">Belongs to the AB hydrolase superfamily. Lipase family.</text>
</comment>
<dbReference type="STRING" id="4096.A0A1U7Y456"/>
<protein>
    <recommendedName>
        <fullName evidence="2">Phospholipase A1</fullName>
        <ecNumber evidence="2">3.1.1.-</ecNumber>
    </recommendedName>
</protein>
<name>A0A1U7Y456_NICSY</name>
<dbReference type="Proteomes" id="UP000189701">
    <property type="component" value="Unplaced"/>
</dbReference>
<evidence type="ECO:0000256" key="1">
    <source>
        <dbReference type="ARBA" id="ARBA00022801"/>
    </source>
</evidence>
<gene>
    <name evidence="4" type="primary">LOC104240421</name>
</gene>
<dbReference type="GO" id="GO:0008970">
    <property type="term" value="F:phospholipase A1 activity"/>
    <property type="evidence" value="ECO:0007669"/>
    <property type="project" value="UniProtKB-UniRule"/>
</dbReference>